<keyword evidence="1" id="KW-0732">Signal</keyword>
<accession>A0A939BU52</accession>
<dbReference type="Pfam" id="PF13798">
    <property type="entry name" value="PCYCGC"/>
    <property type="match status" value="1"/>
</dbReference>
<dbReference type="AlphaFoldDB" id="A0A939BU52"/>
<dbReference type="PROSITE" id="PS51257">
    <property type="entry name" value="PROKAR_LIPOPROTEIN"/>
    <property type="match status" value="1"/>
</dbReference>
<comment type="caution">
    <text evidence="2">The sequence shown here is derived from an EMBL/GenBank/DDBJ whole genome shotgun (WGS) entry which is preliminary data.</text>
</comment>
<reference evidence="2" key="1">
    <citation type="submission" date="2021-01" db="EMBL/GenBank/DDBJ databases">
        <title>Genomic Encyclopedia of Type Strains, Phase IV (KMG-IV): sequencing the most valuable type-strain genomes for metagenomic binning, comparative biology and taxonomic classification.</title>
        <authorList>
            <person name="Goeker M."/>
        </authorList>
    </citation>
    <scope>NUCLEOTIDE SEQUENCE</scope>
    <source>
        <strain evidence="2">DSM 25523</strain>
    </source>
</reference>
<dbReference type="EMBL" id="JAFBEB010000021">
    <property type="protein sequence ID" value="MBM7592188.1"/>
    <property type="molecule type" value="Genomic_DNA"/>
</dbReference>
<name>A0A939BU52_9BACL</name>
<feature type="chain" id="PRO_5038582315" description="Lipoprotein" evidence="1">
    <location>
        <begin position="19"/>
        <end position="167"/>
    </location>
</feature>
<dbReference type="Proteomes" id="UP000717624">
    <property type="component" value="Unassembled WGS sequence"/>
</dbReference>
<dbReference type="InterPro" id="IPR025673">
    <property type="entry name" value="PCYCGC"/>
</dbReference>
<evidence type="ECO:0000313" key="2">
    <source>
        <dbReference type="EMBL" id="MBM7592188.1"/>
    </source>
</evidence>
<protein>
    <recommendedName>
        <fullName evidence="4">Lipoprotein</fullName>
    </recommendedName>
</protein>
<proteinExistence type="predicted"/>
<gene>
    <name evidence="2" type="ORF">JOD01_003850</name>
</gene>
<feature type="signal peptide" evidence="1">
    <location>
        <begin position="1"/>
        <end position="18"/>
    </location>
</feature>
<organism evidence="2 3">
    <name type="scientific">Brevibacillus fulvus</name>
    <dbReference type="NCBI Taxonomy" id="1125967"/>
    <lineage>
        <taxon>Bacteria</taxon>
        <taxon>Bacillati</taxon>
        <taxon>Bacillota</taxon>
        <taxon>Bacilli</taxon>
        <taxon>Bacillales</taxon>
        <taxon>Paenibacillaceae</taxon>
        <taxon>Brevibacillus</taxon>
    </lineage>
</organism>
<evidence type="ECO:0008006" key="4">
    <source>
        <dbReference type="Google" id="ProtNLM"/>
    </source>
</evidence>
<evidence type="ECO:0000256" key="1">
    <source>
        <dbReference type="SAM" id="SignalP"/>
    </source>
</evidence>
<sequence>MKRAHLLCLGVLAVSLLAGCDGNQAEQQPAAHEHAAHTAYAPNGDLLETTASLDQLPSFLDHLDPQIVEAYKVAAANQDLLKTMPCYCGCGESAGHQHNGNCFIKEVNQDGSVVWDDHGTRCGTCMEIAVVSSQMKAEGKSAVEIRQFIDNAFKEGFAKPTPTPMPS</sequence>
<dbReference type="RefSeq" id="WP_204519933.1">
    <property type="nucleotide sequence ID" value="NZ_BAABIN010000032.1"/>
</dbReference>
<keyword evidence="3" id="KW-1185">Reference proteome</keyword>
<evidence type="ECO:0000313" key="3">
    <source>
        <dbReference type="Proteomes" id="UP000717624"/>
    </source>
</evidence>